<dbReference type="Gene3D" id="3.20.20.80">
    <property type="entry name" value="Glycosidases"/>
    <property type="match status" value="1"/>
</dbReference>
<dbReference type="EC" id="3.2.1.25" evidence="2"/>
<dbReference type="InterPro" id="IPR054593">
    <property type="entry name" value="Beta-mannosidase-like_N2"/>
</dbReference>
<dbReference type="EMBL" id="BMES01000001">
    <property type="protein sequence ID" value="GGH10170.1"/>
    <property type="molecule type" value="Genomic_DNA"/>
</dbReference>
<dbReference type="InterPro" id="IPR050887">
    <property type="entry name" value="Beta-mannosidase_GH2"/>
</dbReference>
<dbReference type="SUPFAM" id="SSF49785">
    <property type="entry name" value="Galactose-binding domain-like"/>
    <property type="match status" value="1"/>
</dbReference>
<dbReference type="InterPro" id="IPR017853">
    <property type="entry name" value="GH"/>
</dbReference>
<comment type="catalytic activity">
    <reaction evidence="1">
        <text>Hydrolysis of terminal, non-reducing beta-D-mannose residues in beta-D-mannosides.</text>
        <dbReference type="EC" id="3.2.1.25"/>
    </reaction>
</comment>
<sequence>MARWSSSAEIVEPIAGWAMAITPAGSAATPGELADNLEWFAAAVPGTAVGALAADGRWSFDKPVPLHDNDVWCRASIQGQGCEILRFDGLATLAEVWLDNERILVSDNMFLAHAVEATLSGAHTLTIAFRANAARASASRPRPRWRSAMIAGDGLRHLRTTLLGHMPGWCPPVDVVGPWRPISRIRRTCDLHIRLVDLRAEPIGEGGVVRISLDLAGDLQGSPAVLVCAGAESPLRRASSGRLEGELHLANVDPWMPNGYGAQPLYSVRARIGETVLDLGRVGFRAIAVDSGPDRKGFGLVVNGRPVFCRGACWTPLDVLMLNASPEALRDALTQLRDAGFTMLRISGVTVYETDAFYAFCDELGLLVWQDFMFANLDYPVADAAFAAGVAEEARQFLLRTQASPCLAVLCGGSEIAQQAAMLGYPPEAWSGPLTGEILPAAVAALRPDVPYVEGSPWGGDLPFAANEGVTHYYGVGAYRRPLEDARRAHVRFASECLAFANVPEPVTLDRHLPVPAVHDPRWKARTPRDVGAAWDFEDVRDHYLGLLFGVDPARLRTEDPERFLALSRATTAEVMEATFAEWRRPGSPTRGGLVWFLRDLWPGAGWGVIDATGEPKSAFWALKRAFRPVQLTMTDEGVNGLTLHLANDTPRPVEAVLSFSCLREGATPVARGERLVLLPPGSGQTLGSAALLGSFFDVTYAYRFGPPAHDVCVATLADAATGRVLADAFHFPQGRGATRVPVALSVQVDRDREGWSLLVAADRFAQSVHVIDEAFCPDENWFHLPPGRDKRIRLTPRSAGDATPAGRVAAVNAVASFPYRTA</sequence>
<reference evidence="6" key="1">
    <citation type="journal article" date="2014" name="Int. J. Syst. Evol. Microbiol.">
        <title>Complete genome sequence of Corynebacterium casei LMG S-19264T (=DSM 44701T), isolated from a smear-ripened cheese.</title>
        <authorList>
            <consortium name="US DOE Joint Genome Institute (JGI-PGF)"/>
            <person name="Walter F."/>
            <person name="Albersmeier A."/>
            <person name="Kalinowski J."/>
            <person name="Ruckert C."/>
        </authorList>
    </citation>
    <scope>NUCLEOTIDE SEQUENCE</scope>
    <source>
        <strain evidence="6">CGMCC 1.12214</strain>
    </source>
</reference>
<feature type="domain" description="Beta-mannosidase-like galactose-binding" evidence="5">
    <location>
        <begin position="79"/>
        <end position="180"/>
    </location>
</feature>
<evidence type="ECO:0000259" key="5">
    <source>
        <dbReference type="Pfam" id="PF22666"/>
    </source>
</evidence>
<dbReference type="InterPro" id="IPR008979">
    <property type="entry name" value="Galactose-bd-like_sf"/>
</dbReference>
<dbReference type="PANTHER" id="PTHR43730">
    <property type="entry name" value="BETA-MANNOSIDASE"/>
    <property type="match status" value="1"/>
</dbReference>
<dbReference type="Gene3D" id="2.60.120.260">
    <property type="entry name" value="Galactose-binding domain-like"/>
    <property type="match status" value="1"/>
</dbReference>
<evidence type="ECO:0000313" key="6">
    <source>
        <dbReference type="EMBL" id="GGH10170.1"/>
    </source>
</evidence>
<dbReference type="GO" id="GO:0004567">
    <property type="term" value="F:beta-mannosidase activity"/>
    <property type="evidence" value="ECO:0007669"/>
    <property type="project" value="UniProtKB-EC"/>
</dbReference>
<dbReference type="InterPro" id="IPR013783">
    <property type="entry name" value="Ig-like_fold"/>
</dbReference>
<dbReference type="InterPro" id="IPR036156">
    <property type="entry name" value="Beta-gal/glucu_dom_sf"/>
</dbReference>
<proteinExistence type="predicted"/>
<dbReference type="Gene3D" id="2.60.40.10">
    <property type="entry name" value="Immunoglobulins"/>
    <property type="match status" value="1"/>
</dbReference>
<dbReference type="Proteomes" id="UP000603912">
    <property type="component" value="Unassembled WGS sequence"/>
</dbReference>
<accession>A0A917I3F7</accession>
<evidence type="ECO:0000256" key="2">
    <source>
        <dbReference type="ARBA" id="ARBA00012754"/>
    </source>
</evidence>
<evidence type="ECO:0000256" key="1">
    <source>
        <dbReference type="ARBA" id="ARBA00000829"/>
    </source>
</evidence>
<evidence type="ECO:0000256" key="4">
    <source>
        <dbReference type="ARBA" id="ARBA00023295"/>
    </source>
</evidence>
<keyword evidence="4" id="KW-0326">Glycosidase</keyword>
<gene>
    <name evidence="6" type="ORF">GCM10007036_06550</name>
</gene>
<keyword evidence="3" id="KW-0378">Hydrolase</keyword>
<keyword evidence="7" id="KW-1185">Reference proteome</keyword>
<dbReference type="Pfam" id="PF22666">
    <property type="entry name" value="Glyco_hydro_2_N2"/>
    <property type="match status" value="1"/>
</dbReference>
<dbReference type="GO" id="GO:0006516">
    <property type="term" value="P:glycoprotein catabolic process"/>
    <property type="evidence" value="ECO:0007669"/>
    <property type="project" value="TreeGrafter"/>
</dbReference>
<organism evidence="6 7">
    <name type="scientific">Alsobacter metallidurans</name>
    <dbReference type="NCBI Taxonomy" id="340221"/>
    <lineage>
        <taxon>Bacteria</taxon>
        <taxon>Pseudomonadati</taxon>
        <taxon>Pseudomonadota</taxon>
        <taxon>Alphaproteobacteria</taxon>
        <taxon>Hyphomicrobiales</taxon>
        <taxon>Alsobacteraceae</taxon>
        <taxon>Alsobacter</taxon>
    </lineage>
</organism>
<protein>
    <recommendedName>
        <fullName evidence="2">beta-mannosidase</fullName>
        <ecNumber evidence="2">3.2.1.25</ecNumber>
    </recommendedName>
</protein>
<evidence type="ECO:0000313" key="7">
    <source>
        <dbReference type="Proteomes" id="UP000603912"/>
    </source>
</evidence>
<name>A0A917I3F7_9HYPH</name>
<dbReference type="RefSeq" id="WP_188516289.1">
    <property type="nucleotide sequence ID" value="NZ_BMES01000001.1"/>
</dbReference>
<dbReference type="SUPFAM" id="SSF51445">
    <property type="entry name" value="(Trans)glycosidases"/>
    <property type="match status" value="1"/>
</dbReference>
<reference evidence="6" key="2">
    <citation type="submission" date="2020-09" db="EMBL/GenBank/DDBJ databases">
        <authorList>
            <person name="Sun Q."/>
            <person name="Zhou Y."/>
        </authorList>
    </citation>
    <scope>NUCLEOTIDE SEQUENCE</scope>
    <source>
        <strain evidence="6">CGMCC 1.12214</strain>
    </source>
</reference>
<dbReference type="PANTHER" id="PTHR43730:SF1">
    <property type="entry name" value="BETA-MANNOSIDASE"/>
    <property type="match status" value="1"/>
</dbReference>
<dbReference type="SUPFAM" id="SSF49303">
    <property type="entry name" value="beta-Galactosidase/glucuronidase domain"/>
    <property type="match status" value="2"/>
</dbReference>
<evidence type="ECO:0000256" key="3">
    <source>
        <dbReference type="ARBA" id="ARBA00022801"/>
    </source>
</evidence>
<dbReference type="AlphaFoldDB" id="A0A917I3F7"/>
<comment type="caution">
    <text evidence="6">The sequence shown here is derived from an EMBL/GenBank/DDBJ whole genome shotgun (WGS) entry which is preliminary data.</text>
</comment>